<organism evidence="2 3">
    <name type="scientific">Kwoniella mangroviensis CBS 10435</name>
    <dbReference type="NCBI Taxonomy" id="1331196"/>
    <lineage>
        <taxon>Eukaryota</taxon>
        <taxon>Fungi</taxon>
        <taxon>Dikarya</taxon>
        <taxon>Basidiomycota</taxon>
        <taxon>Agaricomycotina</taxon>
        <taxon>Tremellomycetes</taxon>
        <taxon>Tremellales</taxon>
        <taxon>Cryptococcaceae</taxon>
        <taxon>Kwoniella</taxon>
    </lineage>
</organism>
<dbReference type="Gene3D" id="3.30.9.10">
    <property type="entry name" value="D-Amino Acid Oxidase, subunit A, domain 2"/>
    <property type="match status" value="1"/>
</dbReference>
<dbReference type="InterPro" id="IPR036188">
    <property type="entry name" value="FAD/NAD-bd_sf"/>
</dbReference>
<dbReference type="Pfam" id="PF01266">
    <property type="entry name" value="DAO"/>
    <property type="match status" value="1"/>
</dbReference>
<reference evidence="3" key="2">
    <citation type="submission" date="2013-12" db="EMBL/GenBank/DDBJ databases">
        <title>Evolution of pathogenesis and genome organization in the Tremellales.</title>
        <authorList>
            <person name="Cuomo C."/>
            <person name="Litvintseva A."/>
            <person name="Heitman J."/>
            <person name="Chen Y."/>
            <person name="Sun S."/>
            <person name="Springer D."/>
            <person name="Dromer F."/>
            <person name="Young S."/>
            <person name="Zeng Q."/>
            <person name="Chapman S."/>
            <person name="Gujja S."/>
            <person name="Saif S."/>
            <person name="Birren B."/>
        </authorList>
    </citation>
    <scope>NUCLEOTIDE SEQUENCE [LARGE SCALE GENOMIC DNA]</scope>
    <source>
        <strain evidence="3">CBS 10435</strain>
    </source>
</reference>
<proteinExistence type="predicted"/>
<dbReference type="OrthoDB" id="498204at2759"/>
<dbReference type="PANTHER" id="PTHR13847">
    <property type="entry name" value="SARCOSINE DEHYDROGENASE-RELATED"/>
    <property type="match status" value="1"/>
</dbReference>
<feature type="domain" description="FAD dependent oxidoreductase" evidence="1">
    <location>
        <begin position="13"/>
        <end position="356"/>
    </location>
</feature>
<dbReference type="Gene3D" id="3.50.50.60">
    <property type="entry name" value="FAD/NAD(P)-binding domain"/>
    <property type="match status" value="1"/>
</dbReference>
<sequence>MSLPTIPHPPSERITIIGAGVVGSHLASFLSTSLGSRVILIDRDVKGLPGSTGHAPGFVGQYNELPVLTELAKRSVSHYSQGGEDGFQRVGGLEISQGLEERAQAARSVGLQAELVNKQQILELVPSFVNEEYLAQKGNAGLYFPNDGTATAILVTHTQQDKAASNGAIVLDAQVISHTKTIDGKGWNLKTNLGEIEVGRLVYCTGIWASQLLPQLEHSVVSVSHPYSYSRPHPIREKKTPFVRWPKEHVYARDHGERDGLGSYAHAPIKVSREDHGETAYGNWEESFDDVLEKGYSLLAGDIAKSFDGEDTMNFNGLFSVTPDGLPLVGKVEDGLYCAVGVWVTHAAGSARLLADELVGGSTNDDEWLRKALDPKRSIKYTSVQEKKDLESRSLAKYNDIYNKEV</sequence>
<accession>A0A1B9J389</accession>
<evidence type="ECO:0000259" key="1">
    <source>
        <dbReference type="Pfam" id="PF01266"/>
    </source>
</evidence>
<reference evidence="2 3" key="1">
    <citation type="submission" date="2013-07" db="EMBL/GenBank/DDBJ databases">
        <title>The Genome Sequence of Kwoniella mangroviensis CBS10435.</title>
        <authorList>
            <consortium name="The Broad Institute Genome Sequencing Platform"/>
            <person name="Cuomo C."/>
            <person name="Litvintseva A."/>
            <person name="Chen Y."/>
            <person name="Heitman J."/>
            <person name="Sun S."/>
            <person name="Springer D."/>
            <person name="Dromer F."/>
            <person name="Young S.K."/>
            <person name="Zeng Q."/>
            <person name="Gargeya S."/>
            <person name="Fitzgerald M."/>
            <person name="Abouelleil A."/>
            <person name="Alvarado L."/>
            <person name="Berlin A.M."/>
            <person name="Chapman S.B."/>
            <person name="Dewar J."/>
            <person name="Goldberg J."/>
            <person name="Griggs A."/>
            <person name="Gujja S."/>
            <person name="Hansen M."/>
            <person name="Howarth C."/>
            <person name="Imamovic A."/>
            <person name="Larimer J."/>
            <person name="McCowan C."/>
            <person name="Murphy C."/>
            <person name="Pearson M."/>
            <person name="Priest M."/>
            <person name="Roberts A."/>
            <person name="Saif S."/>
            <person name="Shea T."/>
            <person name="Sykes S."/>
            <person name="Wortman J."/>
            <person name="Nusbaum C."/>
            <person name="Birren B."/>
        </authorList>
    </citation>
    <scope>NUCLEOTIDE SEQUENCE [LARGE SCALE GENOMIC DNA]</scope>
    <source>
        <strain evidence="2 3">CBS 10435</strain>
    </source>
</reference>
<gene>
    <name evidence="2" type="ORF">L486_01916</name>
</gene>
<dbReference type="Proteomes" id="UP000092583">
    <property type="component" value="Unassembled WGS sequence"/>
</dbReference>
<dbReference type="EMBL" id="KI669459">
    <property type="protein sequence ID" value="OCF62248.1"/>
    <property type="molecule type" value="Genomic_DNA"/>
</dbReference>
<dbReference type="STRING" id="1331196.A0A1B9J389"/>
<protein>
    <recommendedName>
        <fullName evidence="1">FAD dependent oxidoreductase domain-containing protein</fullName>
    </recommendedName>
</protein>
<keyword evidence="3" id="KW-1185">Reference proteome</keyword>
<dbReference type="SUPFAM" id="SSF54373">
    <property type="entry name" value="FAD-linked reductases, C-terminal domain"/>
    <property type="match status" value="1"/>
</dbReference>
<evidence type="ECO:0000313" key="3">
    <source>
        <dbReference type="Proteomes" id="UP000092583"/>
    </source>
</evidence>
<dbReference type="InterPro" id="IPR006076">
    <property type="entry name" value="FAD-dep_OxRdtase"/>
</dbReference>
<name>A0A1B9J389_9TREE</name>
<dbReference type="GO" id="GO:0005739">
    <property type="term" value="C:mitochondrion"/>
    <property type="evidence" value="ECO:0007669"/>
    <property type="project" value="TreeGrafter"/>
</dbReference>
<evidence type="ECO:0000313" key="2">
    <source>
        <dbReference type="EMBL" id="OCF62248.1"/>
    </source>
</evidence>
<dbReference type="SUPFAM" id="SSF51905">
    <property type="entry name" value="FAD/NAD(P)-binding domain"/>
    <property type="match status" value="1"/>
</dbReference>
<dbReference type="AlphaFoldDB" id="A0A1B9J389"/>
<dbReference type="PANTHER" id="PTHR13847:SF193">
    <property type="entry name" value="PYRUVATE DEHYDROGENASE PHOSPHATASE REGULATORY SUBUNIT, MITOCHONDRIAL"/>
    <property type="match status" value="1"/>
</dbReference>